<evidence type="ECO:0000313" key="2">
    <source>
        <dbReference type="EMBL" id="ODQ76150.1"/>
    </source>
</evidence>
<proteinExistence type="predicted"/>
<dbReference type="OrthoDB" id="10430264at2759"/>
<organism evidence="2 3">
    <name type="scientific">Lipomyces starkeyi NRRL Y-11557</name>
    <dbReference type="NCBI Taxonomy" id="675824"/>
    <lineage>
        <taxon>Eukaryota</taxon>
        <taxon>Fungi</taxon>
        <taxon>Dikarya</taxon>
        <taxon>Ascomycota</taxon>
        <taxon>Saccharomycotina</taxon>
        <taxon>Lipomycetes</taxon>
        <taxon>Lipomycetales</taxon>
        <taxon>Lipomycetaceae</taxon>
        <taxon>Lipomyces</taxon>
    </lineage>
</organism>
<gene>
    <name evidence="2" type="ORF">LIPSTDRAFT_60327</name>
</gene>
<evidence type="ECO:0000313" key="3">
    <source>
        <dbReference type="Proteomes" id="UP000094385"/>
    </source>
</evidence>
<reference evidence="2 3" key="1">
    <citation type="journal article" date="2016" name="Proc. Natl. Acad. Sci. U.S.A.">
        <title>Comparative genomics of biotechnologically important yeasts.</title>
        <authorList>
            <person name="Riley R."/>
            <person name="Haridas S."/>
            <person name="Wolfe K.H."/>
            <person name="Lopes M.R."/>
            <person name="Hittinger C.T."/>
            <person name="Goeker M."/>
            <person name="Salamov A.A."/>
            <person name="Wisecaver J.H."/>
            <person name="Long T.M."/>
            <person name="Calvey C.H."/>
            <person name="Aerts A.L."/>
            <person name="Barry K.W."/>
            <person name="Choi C."/>
            <person name="Clum A."/>
            <person name="Coughlan A.Y."/>
            <person name="Deshpande S."/>
            <person name="Douglass A.P."/>
            <person name="Hanson S.J."/>
            <person name="Klenk H.-P."/>
            <person name="LaButti K.M."/>
            <person name="Lapidus A."/>
            <person name="Lindquist E.A."/>
            <person name="Lipzen A.M."/>
            <person name="Meier-Kolthoff J.P."/>
            <person name="Ohm R.A."/>
            <person name="Otillar R.P."/>
            <person name="Pangilinan J.L."/>
            <person name="Peng Y."/>
            <person name="Rokas A."/>
            <person name="Rosa C.A."/>
            <person name="Scheuner C."/>
            <person name="Sibirny A.A."/>
            <person name="Slot J.C."/>
            <person name="Stielow J.B."/>
            <person name="Sun H."/>
            <person name="Kurtzman C.P."/>
            <person name="Blackwell M."/>
            <person name="Grigoriev I.V."/>
            <person name="Jeffries T.W."/>
        </authorList>
    </citation>
    <scope>NUCLEOTIDE SEQUENCE [LARGE SCALE GENOMIC DNA]</scope>
    <source>
        <strain evidence="2 3">NRRL Y-11557</strain>
    </source>
</reference>
<sequence>MFCRLKSFIGRLSIPSFTGEQNNCPDSRPLFYRKTAVFSPALANLFYERLWTQHGGDVLRISGFFEDGDIERSSTRYESNDGDNRSRHWFNTIWDQVYRHADYVFVDAETWADASLIDARFVVRVNLLIDASRLRRIVNGTDDSSYIPSMQHLRARRTPLSGSVALTATETSAIQFCLHSVRENMKLLESPERNANTSKDIQADVDGSVIIVSPDKPTDLASSVKDGSPSKRRGRRNYRIEKRSPSTPISDYSSRREVKTKPSFRNGTRITPGAPGLSDFSVRKPTCLVKEISETEGDDDATLVADRSQMSKKDGLVDGVQETVDDTIYVASTSPAAILAANLARTKSEESVYDTECEQLEVEISGVEDGFVYLSRIRS</sequence>
<accession>A0A1E3QEU8</accession>
<protein>
    <submittedName>
        <fullName evidence="2">Uncharacterized protein</fullName>
    </submittedName>
</protein>
<dbReference type="Proteomes" id="UP000094385">
    <property type="component" value="Unassembled WGS sequence"/>
</dbReference>
<name>A0A1E3QEU8_LIPST</name>
<dbReference type="EMBL" id="KV454289">
    <property type="protein sequence ID" value="ODQ76150.1"/>
    <property type="molecule type" value="Genomic_DNA"/>
</dbReference>
<evidence type="ECO:0000256" key="1">
    <source>
        <dbReference type="SAM" id="MobiDB-lite"/>
    </source>
</evidence>
<keyword evidence="3" id="KW-1185">Reference proteome</keyword>
<dbReference type="AlphaFoldDB" id="A0A1E3QEU8"/>
<feature type="region of interest" description="Disordered" evidence="1">
    <location>
        <begin position="212"/>
        <end position="277"/>
    </location>
</feature>